<organism evidence="2 3">
    <name type="scientific">Eumeta variegata</name>
    <name type="common">Bagworm moth</name>
    <name type="synonym">Eumeta japonica</name>
    <dbReference type="NCBI Taxonomy" id="151549"/>
    <lineage>
        <taxon>Eukaryota</taxon>
        <taxon>Metazoa</taxon>
        <taxon>Ecdysozoa</taxon>
        <taxon>Arthropoda</taxon>
        <taxon>Hexapoda</taxon>
        <taxon>Insecta</taxon>
        <taxon>Pterygota</taxon>
        <taxon>Neoptera</taxon>
        <taxon>Endopterygota</taxon>
        <taxon>Lepidoptera</taxon>
        <taxon>Glossata</taxon>
        <taxon>Ditrysia</taxon>
        <taxon>Tineoidea</taxon>
        <taxon>Psychidae</taxon>
        <taxon>Oiketicinae</taxon>
        <taxon>Eumeta</taxon>
    </lineage>
</organism>
<dbReference type="Proteomes" id="UP000299102">
    <property type="component" value="Unassembled WGS sequence"/>
</dbReference>
<accession>A0A4C1VAT3</accession>
<comment type="caution">
    <text evidence="2">The sequence shown here is derived from an EMBL/GenBank/DDBJ whole genome shotgun (WGS) entry which is preliminary data.</text>
</comment>
<protein>
    <submittedName>
        <fullName evidence="2">Uncharacterized protein</fullName>
    </submittedName>
</protein>
<name>A0A4C1VAT3_EUMVA</name>
<feature type="compositionally biased region" description="Low complexity" evidence="1">
    <location>
        <begin position="18"/>
        <end position="31"/>
    </location>
</feature>
<gene>
    <name evidence="2" type="ORF">EVAR_31585_1</name>
</gene>
<feature type="region of interest" description="Disordered" evidence="1">
    <location>
        <begin position="18"/>
        <end position="43"/>
    </location>
</feature>
<evidence type="ECO:0000313" key="2">
    <source>
        <dbReference type="EMBL" id="GBP34715.1"/>
    </source>
</evidence>
<dbReference type="AlphaFoldDB" id="A0A4C1VAT3"/>
<evidence type="ECO:0000313" key="3">
    <source>
        <dbReference type="Proteomes" id="UP000299102"/>
    </source>
</evidence>
<dbReference type="EMBL" id="BGZK01000292">
    <property type="protein sequence ID" value="GBP34715.1"/>
    <property type="molecule type" value="Genomic_DNA"/>
</dbReference>
<evidence type="ECO:0000256" key="1">
    <source>
        <dbReference type="SAM" id="MobiDB-lite"/>
    </source>
</evidence>
<reference evidence="2 3" key="1">
    <citation type="journal article" date="2019" name="Commun. Biol.">
        <title>The bagworm genome reveals a unique fibroin gene that provides high tensile strength.</title>
        <authorList>
            <person name="Kono N."/>
            <person name="Nakamura H."/>
            <person name="Ohtoshi R."/>
            <person name="Tomita M."/>
            <person name="Numata K."/>
            <person name="Arakawa K."/>
        </authorList>
    </citation>
    <scope>NUCLEOTIDE SEQUENCE [LARGE SCALE GENOMIC DNA]</scope>
</reference>
<sequence>MDVRKACAGVDINALEHGGLPRWPRAPGGRAPESENLNFDDPPNSRLGAGCEGPCAYISRVAYARSMVNLTQYHTKSHEYSLNCSSDILQLRPRYTRSERAEISAAPLRAPPPVAANARLTIHSLRLCDCRLSFWRCSSNLQVNVCLPLQIVRCNHLVKYEPFAAFASLCSSPDMWCASVSIFSN</sequence>
<proteinExistence type="predicted"/>
<keyword evidence="3" id="KW-1185">Reference proteome</keyword>